<gene>
    <name evidence="1" type="ORF">P353_22435</name>
</gene>
<protein>
    <submittedName>
        <fullName evidence="1">Uncharacterized protein</fullName>
    </submittedName>
</protein>
<dbReference type="EMBL" id="AWOR01000069">
    <property type="protein sequence ID" value="KGH26291.1"/>
    <property type="molecule type" value="Genomic_DNA"/>
</dbReference>
<evidence type="ECO:0000313" key="2">
    <source>
        <dbReference type="Proteomes" id="UP000029553"/>
    </source>
</evidence>
<accession>A0A096F7G1</accession>
<name>A0A096F7G1_COMTE</name>
<dbReference type="AlphaFoldDB" id="A0A096F7G1"/>
<sequence>MDGRKALGEVMFARVLYATEDMSLMIDWMGIGKLMVVHKNGSRFIAEPWQKRFFMDVMSVLSALGQKIEPGNIFCKKVMDDFTHALYSYRSHNPAWAVMTHDGPRGYTLSVVTEVRDHMRQIEAMHS</sequence>
<comment type="caution">
    <text evidence="1">The sequence shown here is derived from an EMBL/GenBank/DDBJ whole genome shotgun (WGS) entry which is preliminary data.</text>
</comment>
<evidence type="ECO:0000313" key="1">
    <source>
        <dbReference type="EMBL" id="KGH26291.1"/>
    </source>
</evidence>
<reference evidence="1 2" key="1">
    <citation type="submission" date="2013-09" db="EMBL/GenBank/DDBJ databases">
        <title>High correlation between genotypes and phenotypes of environmental bacteria Comamonas testosteroni strains.</title>
        <authorList>
            <person name="Liu L."/>
            <person name="Zhu W."/>
            <person name="Xia X."/>
            <person name="Xu B."/>
            <person name="Luo M."/>
            <person name="Wang G."/>
        </authorList>
    </citation>
    <scope>NUCLEOTIDE SEQUENCE [LARGE SCALE GENOMIC DNA]</scope>
    <source>
        <strain evidence="1 2">JL40</strain>
    </source>
</reference>
<proteinExistence type="predicted"/>
<dbReference type="RefSeq" id="WP_034374350.1">
    <property type="nucleotide sequence ID" value="NZ_AWOR01000069.1"/>
</dbReference>
<organism evidence="1 2">
    <name type="scientific">Comamonas testosteroni</name>
    <name type="common">Pseudomonas testosteroni</name>
    <dbReference type="NCBI Taxonomy" id="285"/>
    <lineage>
        <taxon>Bacteria</taxon>
        <taxon>Pseudomonadati</taxon>
        <taxon>Pseudomonadota</taxon>
        <taxon>Betaproteobacteria</taxon>
        <taxon>Burkholderiales</taxon>
        <taxon>Comamonadaceae</taxon>
        <taxon>Comamonas</taxon>
    </lineage>
</organism>
<dbReference type="Proteomes" id="UP000029553">
    <property type="component" value="Unassembled WGS sequence"/>
</dbReference>